<dbReference type="SUPFAM" id="SSF75011">
    <property type="entry name" value="3-carboxy-cis,cis-mucoante lactonizing enzyme"/>
    <property type="match status" value="1"/>
</dbReference>
<dbReference type="EMBL" id="MGHD01000007">
    <property type="protein sequence ID" value="OGM60209.1"/>
    <property type="molecule type" value="Genomic_DNA"/>
</dbReference>
<keyword evidence="1" id="KW-1133">Transmembrane helix</keyword>
<evidence type="ECO:0000256" key="1">
    <source>
        <dbReference type="SAM" id="Phobius"/>
    </source>
</evidence>
<keyword evidence="1" id="KW-0472">Membrane</keyword>
<protein>
    <recommendedName>
        <fullName evidence="4">PPM-type phosphatase domain-containing protein</fullName>
    </recommendedName>
</protein>
<sequence length="596" mass="66642">MLFDTSCAKLIHNPTSRLIETEVIVDKDQFKESLFLILSLGIKFDREYGLEKIIQDFKAVYYADKNLPASSLKGSIQKICEKYSKVYQDLEIVALSLIDGTSHFVAISGCVFLCRGETYSEIIPARKNKLSFASGPIKPGDLLILGTESFSKAKDAFLKREFLQRTPQQIADNLSSYLTGKEDVGALLIRVEENGQKVSQLGESKGVTPKRALDKLFSFFDQKKLYAGKKENLSNDKTRVAVSVGVILLTTLVVSIFFGIRQKKIREYELTYRPKLEEIEHKLKEGEEILAINPQRARGLFLEGKVKLQKLVSEGIEDQRLAELQKRVKEKQAKVLGEYEEASILFLDLSLLSSGFKGNFISSSNEEVFVLDSQGEKVVGISISSKRSEVIAGPEQIDDPLALASYSDRVFIVNSKGVFEVGENFDKMIDPNWKDRVLAFAYAGNFYTLDKDSSKIFRYQGIESGFSSGSEWLSENQEVDLVDSVSWAIDGSIWVLEKNGKIDKFSLGNKESFTVSGAYPELLQVNAIYTNDELKYIYVLDNAGGRVVVLDKNGAYKAQYISSDIKGAINLIVSEKEGKIILLTGEKLLALDLRHL</sequence>
<dbReference type="InterPro" id="IPR011042">
    <property type="entry name" value="6-blade_b-propeller_TolB-like"/>
</dbReference>
<gene>
    <name evidence="2" type="ORF">A2892_04125</name>
</gene>
<evidence type="ECO:0000313" key="3">
    <source>
        <dbReference type="Proteomes" id="UP000176404"/>
    </source>
</evidence>
<evidence type="ECO:0000313" key="2">
    <source>
        <dbReference type="EMBL" id="OGM60209.1"/>
    </source>
</evidence>
<keyword evidence="1" id="KW-0812">Transmembrane</keyword>
<reference evidence="2 3" key="1">
    <citation type="journal article" date="2016" name="Nat. Commun.">
        <title>Thousands of microbial genomes shed light on interconnected biogeochemical processes in an aquifer system.</title>
        <authorList>
            <person name="Anantharaman K."/>
            <person name="Brown C.T."/>
            <person name="Hug L.A."/>
            <person name="Sharon I."/>
            <person name="Castelle C.J."/>
            <person name="Probst A.J."/>
            <person name="Thomas B.C."/>
            <person name="Singh A."/>
            <person name="Wilkins M.J."/>
            <person name="Karaoz U."/>
            <person name="Brodie E.L."/>
            <person name="Williams K.H."/>
            <person name="Hubbard S.S."/>
            <person name="Banfield J.F."/>
        </authorList>
    </citation>
    <scope>NUCLEOTIDE SEQUENCE [LARGE SCALE GENOMIC DNA]</scope>
</reference>
<dbReference type="Gene3D" id="2.120.10.30">
    <property type="entry name" value="TolB, C-terminal domain"/>
    <property type="match status" value="1"/>
</dbReference>
<proteinExistence type="predicted"/>
<feature type="transmembrane region" description="Helical" evidence="1">
    <location>
        <begin position="240"/>
        <end position="260"/>
    </location>
</feature>
<dbReference type="AlphaFoldDB" id="A0A1F8B957"/>
<evidence type="ECO:0008006" key="4">
    <source>
        <dbReference type="Google" id="ProtNLM"/>
    </source>
</evidence>
<comment type="caution">
    <text evidence="2">The sequence shown here is derived from an EMBL/GenBank/DDBJ whole genome shotgun (WGS) entry which is preliminary data.</text>
</comment>
<dbReference type="STRING" id="1802517.A2892_04125"/>
<organism evidence="2 3">
    <name type="scientific">Candidatus Woesebacteria bacterium RIFCSPLOWO2_01_FULL_39_10b</name>
    <dbReference type="NCBI Taxonomy" id="1802517"/>
    <lineage>
        <taxon>Bacteria</taxon>
        <taxon>Candidatus Woeseibacteriota</taxon>
    </lineage>
</organism>
<accession>A0A1F8B957</accession>
<dbReference type="Proteomes" id="UP000176404">
    <property type="component" value="Unassembled WGS sequence"/>
</dbReference>
<name>A0A1F8B957_9BACT</name>